<dbReference type="GO" id="GO:0015031">
    <property type="term" value="P:protein transport"/>
    <property type="evidence" value="ECO:0007669"/>
    <property type="project" value="UniProtKB-KW"/>
</dbReference>
<evidence type="ECO:0000256" key="3">
    <source>
        <dbReference type="ARBA" id="ARBA00008485"/>
    </source>
</evidence>
<evidence type="ECO:0000256" key="8">
    <source>
        <dbReference type="ARBA" id="ARBA00022692"/>
    </source>
</evidence>
<dbReference type="Gene3D" id="6.10.140.1300">
    <property type="match status" value="1"/>
</dbReference>
<feature type="region of interest" description="Disordered" evidence="14">
    <location>
        <begin position="477"/>
        <end position="502"/>
    </location>
</feature>
<dbReference type="InterPro" id="IPR026112">
    <property type="entry name" value="AMN"/>
</dbReference>
<gene>
    <name evidence="17" type="ORF">RUM43_004322</name>
</gene>
<evidence type="ECO:0000256" key="1">
    <source>
        <dbReference type="ARBA" id="ARBA00004123"/>
    </source>
</evidence>
<keyword evidence="12 15" id="KW-0472">Membrane</keyword>
<protein>
    <recommendedName>
        <fullName evidence="4">Protein amnionless</fullName>
    </recommendedName>
</protein>
<keyword evidence="10" id="KW-0653">Protein transport</keyword>
<evidence type="ECO:0000256" key="14">
    <source>
        <dbReference type="SAM" id="MobiDB-lite"/>
    </source>
</evidence>
<dbReference type="GO" id="GO:0016324">
    <property type="term" value="C:apical plasma membrane"/>
    <property type="evidence" value="ECO:0007669"/>
    <property type="project" value="TreeGrafter"/>
</dbReference>
<evidence type="ECO:0000256" key="16">
    <source>
        <dbReference type="SAM" id="SignalP"/>
    </source>
</evidence>
<dbReference type="EMBL" id="JAWJWE010000002">
    <property type="protein sequence ID" value="KAK6642820.1"/>
    <property type="molecule type" value="Genomic_DNA"/>
</dbReference>
<evidence type="ECO:0000256" key="7">
    <source>
        <dbReference type="ARBA" id="ARBA00022553"/>
    </source>
</evidence>
<keyword evidence="5" id="KW-0813">Transport</keyword>
<organism evidence="17 18">
    <name type="scientific">Polyplax serrata</name>
    <name type="common">Common mouse louse</name>
    <dbReference type="NCBI Taxonomy" id="468196"/>
    <lineage>
        <taxon>Eukaryota</taxon>
        <taxon>Metazoa</taxon>
        <taxon>Ecdysozoa</taxon>
        <taxon>Arthropoda</taxon>
        <taxon>Hexapoda</taxon>
        <taxon>Insecta</taxon>
        <taxon>Pterygota</taxon>
        <taxon>Neoptera</taxon>
        <taxon>Paraneoptera</taxon>
        <taxon>Psocodea</taxon>
        <taxon>Troctomorpha</taxon>
        <taxon>Phthiraptera</taxon>
        <taxon>Anoplura</taxon>
        <taxon>Polyplacidae</taxon>
        <taxon>Polyplax</taxon>
    </lineage>
</organism>
<keyword evidence="8 15" id="KW-0812">Transmembrane</keyword>
<sequence length="617" mass="69947">MATFLLLLFLYVIPIDCLKTWVPNTGINNSLNWLGGYVPRRCDNIFFPLPSDVATYWNMRDLAISGLSLPKIGEIIFPNDIRLYFADKNKCSEVRDLKYTRSGVKGWLDPANWKTDDENSWVPHSERVPCTGEEINFASDNTVSVQLPSILLPFKRIHFGDQEFDGYDWQNFLKTDLGFQLFKGPDDLRKFPWKTDTECSNDKKCICARSAYTMRDGMIKEVSPKLFQEAVCLYAMPKCPPVRCFSPVKPEGHCCGICGAIVELEDDPDDCLNLSEIKSEVKAELKSHTFEKILKTYVGRTISGNIQIVVIAEDSSETINGHILSNAITRRFIEQKVSAKITSRISGLTFSKYLFNRVSGLIFGTLFAILILFGSIFYIYLVLPNKKLNLGGGKPFVFARFDNTLNDDGCDDNLEINIGAANRNELPQAFDNPIYSANLSRNQFVSRVRKTKKEQPKHFYHDFEILDFNAELNEFKENPGEQKKELVKSEPERSSDTQGYQNLTYNDLEKSEKLDVFNEGDGFQLTGTMLSNKFDEEILLPSPSNSSNDRSLGPHSLTKQNMPKYTQLLSVIEDMGKEVRTAYAGNKTSVERLKKGIIQAKHLVGECLVEAERSARQ</sequence>
<dbReference type="GO" id="GO:0005634">
    <property type="term" value="C:nucleus"/>
    <property type="evidence" value="ECO:0007669"/>
    <property type="project" value="UniProtKB-SubCell"/>
</dbReference>
<dbReference type="Pfam" id="PF09806">
    <property type="entry name" value="CDK2AP"/>
    <property type="match status" value="1"/>
</dbReference>
<dbReference type="Proteomes" id="UP001372834">
    <property type="component" value="Unassembled WGS sequence"/>
</dbReference>
<dbReference type="AlphaFoldDB" id="A0AAN8XLQ4"/>
<evidence type="ECO:0000256" key="12">
    <source>
        <dbReference type="ARBA" id="ARBA00023136"/>
    </source>
</evidence>
<evidence type="ECO:0000313" key="17">
    <source>
        <dbReference type="EMBL" id="KAK6642820.1"/>
    </source>
</evidence>
<feature type="signal peptide" evidence="16">
    <location>
        <begin position="1"/>
        <end position="17"/>
    </location>
</feature>
<evidence type="ECO:0000256" key="5">
    <source>
        <dbReference type="ARBA" id="ARBA00022448"/>
    </source>
</evidence>
<evidence type="ECO:0000256" key="2">
    <source>
        <dbReference type="ARBA" id="ARBA00004251"/>
    </source>
</evidence>
<evidence type="ECO:0000256" key="10">
    <source>
        <dbReference type="ARBA" id="ARBA00022927"/>
    </source>
</evidence>
<dbReference type="PANTHER" id="PTHR14995:SF2">
    <property type="entry name" value="PROTEIN AMNIONLESS"/>
    <property type="match status" value="1"/>
</dbReference>
<keyword evidence="6" id="KW-1003">Cell membrane</keyword>
<comment type="caution">
    <text evidence="17">The sequence shown here is derived from an EMBL/GenBank/DDBJ whole genome shotgun (WGS) entry which is preliminary data.</text>
</comment>
<feature type="chain" id="PRO_5043056168" description="Protein amnionless" evidence="16">
    <location>
        <begin position="18"/>
        <end position="617"/>
    </location>
</feature>
<dbReference type="InterPro" id="IPR017266">
    <property type="entry name" value="DOC_1/2"/>
</dbReference>
<reference evidence="17 18" key="1">
    <citation type="submission" date="2023-10" db="EMBL/GenBank/DDBJ databases">
        <title>Genomes of two closely related lineages of the louse Polyplax serrata with different host specificities.</title>
        <authorList>
            <person name="Martinu J."/>
            <person name="Tarabai H."/>
            <person name="Stefka J."/>
            <person name="Hypsa V."/>
        </authorList>
    </citation>
    <scope>NUCLEOTIDE SEQUENCE [LARGE SCALE GENOMIC DNA]</scope>
    <source>
        <strain evidence="17">HR10_N</strain>
    </source>
</reference>
<evidence type="ECO:0000256" key="11">
    <source>
        <dbReference type="ARBA" id="ARBA00022989"/>
    </source>
</evidence>
<evidence type="ECO:0000256" key="4">
    <source>
        <dbReference type="ARBA" id="ARBA00021200"/>
    </source>
</evidence>
<keyword evidence="9 16" id="KW-0732">Signal</keyword>
<keyword evidence="13" id="KW-0539">Nucleus</keyword>
<evidence type="ECO:0000256" key="13">
    <source>
        <dbReference type="ARBA" id="ARBA00023242"/>
    </source>
</evidence>
<evidence type="ECO:0000256" key="9">
    <source>
        <dbReference type="ARBA" id="ARBA00022729"/>
    </source>
</evidence>
<evidence type="ECO:0000256" key="15">
    <source>
        <dbReference type="SAM" id="Phobius"/>
    </source>
</evidence>
<evidence type="ECO:0000313" key="18">
    <source>
        <dbReference type="Proteomes" id="UP001372834"/>
    </source>
</evidence>
<dbReference type="Pfam" id="PF14828">
    <property type="entry name" value="Amnionless"/>
    <property type="match status" value="1"/>
</dbReference>
<dbReference type="GO" id="GO:0030139">
    <property type="term" value="C:endocytic vesicle"/>
    <property type="evidence" value="ECO:0007669"/>
    <property type="project" value="TreeGrafter"/>
</dbReference>
<accession>A0AAN8XLQ4</accession>
<name>A0AAN8XLQ4_POLSC</name>
<keyword evidence="11 15" id="KW-1133">Transmembrane helix</keyword>
<comment type="similarity">
    <text evidence="3">Belongs to the CDK2AP family.</text>
</comment>
<comment type="subcellular location">
    <subcellularLocation>
        <location evidence="2">Cell membrane</location>
        <topology evidence="2">Single-pass type I membrane protein</topology>
    </subcellularLocation>
    <subcellularLocation>
        <location evidence="1">Nucleus</location>
    </subcellularLocation>
</comment>
<dbReference type="GO" id="GO:0006898">
    <property type="term" value="P:receptor-mediated endocytosis"/>
    <property type="evidence" value="ECO:0007669"/>
    <property type="project" value="TreeGrafter"/>
</dbReference>
<keyword evidence="7" id="KW-0597">Phosphoprotein</keyword>
<feature type="transmembrane region" description="Helical" evidence="15">
    <location>
        <begin position="361"/>
        <end position="383"/>
    </location>
</feature>
<feature type="compositionally biased region" description="Basic and acidic residues" evidence="14">
    <location>
        <begin position="477"/>
        <end position="495"/>
    </location>
</feature>
<proteinExistence type="inferred from homology"/>
<dbReference type="PANTHER" id="PTHR14995">
    <property type="entry name" value="AMNIONLESS"/>
    <property type="match status" value="1"/>
</dbReference>
<evidence type="ECO:0000256" key="6">
    <source>
        <dbReference type="ARBA" id="ARBA00022475"/>
    </source>
</evidence>